<evidence type="ECO:0000256" key="3">
    <source>
        <dbReference type="ARBA" id="ARBA00022989"/>
    </source>
</evidence>
<feature type="transmembrane region" description="Helical" evidence="9">
    <location>
        <begin position="139"/>
        <end position="157"/>
    </location>
</feature>
<keyword evidence="4 8" id="KW-0297">G-protein coupled receptor</keyword>
<dbReference type="InterPro" id="IPR017452">
    <property type="entry name" value="GPCR_Rhodpsn_7TM"/>
</dbReference>
<feature type="transmembrane region" description="Helical" evidence="9">
    <location>
        <begin position="20"/>
        <end position="42"/>
    </location>
</feature>
<gene>
    <name evidence="11" type="ORF">PMEA_00027627</name>
</gene>
<name>A0AAU9XSG2_9CNID</name>
<feature type="transmembrane region" description="Helical" evidence="9">
    <location>
        <begin position="186"/>
        <end position="208"/>
    </location>
</feature>
<keyword evidence="2 8" id="KW-0812">Transmembrane</keyword>
<evidence type="ECO:0000313" key="11">
    <source>
        <dbReference type="EMBL" id="CAH3154609.1"/>
    </source>
</evidence>
<organism evidence="11 12">
    <name type="scientific">Pocillopora meandrina</name>
    <dbReference type="NCBI Taxonomy" id="46732"/>
    <lineage>
        <taxon>Eukaryota</taxon>
        <taxon>Metazoa</taxon>
        <taxon>Cnidaria</taxon>
        <taxon>Anthozoa</taxon>
        <taxon>Hexacorallia</taxon>
        <taxon>Scleractinia</taxon>
        <taxon>Astrocoeniina</taxon>
        <taxon>Pocilloporidae</taxon>
        <taxon>Pocillopora</taxon>
    </lineage>
</organism>
<dbReference type="EMBL" id="CALNXJ010000056">
    <property type="protein sequence ID" value="CAH3154609.1"/>
    <property type="molecule type" value="Genomic_DNA"/>
</dbReference>
<evidence type="ECO:0000256" key="5">
    <source>
        <dbReference type="ARBA" id="ARBA00023136"/>
    </source>
</evidence>
<dbReference type="PANTHER" id="PTHR45695:SF9">
    <property type="entry name" value="LEUCOKININ RECEPTOR"/>
    <property type="match status" value="1"/>
</dbReference>
<dbReference type="SMART" id="SM01381">
    <property type="entry name" value="7TM_GPCR_Srsx"/>
    <property type="match status" value="1"/>
</dbReference>
<keyword evidence="3 9" id="KW-1133">Transmembrane helix</keyword>
<keyword evidence="7 8" id="KW-0807">Transducer</keyword>
<feature type="transmembrane region" description="Helical" evidence="9">
    <location>
        <begin position="282"/>
        <end position="302"/>
    </location>
</feature>
<dbReference type="PANTHER" id="PTHR45695">
    <property type="entry name" value="LEUCOKININ RECEPTOR-RELATED"/>
    <property type="match status" value="1"/>
</dbReference>
<evidence type="ECO:0000256" key="9">
    <source>
        <dbReference type="SAM" id="Phobius"/>
    </source>
</evidence>
<reference evidence="11 12" key="1">
    <citation type="submission" date="2022-05" db="EMBL/GenBank/DDBJ databases">
        <authorList>
            <consortium name="Genoscope - CEA"/>
            <person name="William W."/>
        </authorList>
    </citation>
    <scope>NUCLEOTIDE SEQUENCE [LARGE SCALE GENOMIC DNA]</scope>
</reference>
<accession>A0AAU9XSG2</accession>
<dbReference type="AlphaFoldDB" id="A0AAU9XSG2"/>
<keyword evidence="12" id="KW-1185">Reference proteome</keyword>
<dbReference type="PROSITE" id="PS50262">
    <property type="entry name" value="G_PROTEIN_RECEP_F1_2"/>
    <property type="match status" value="1"/>
</dbReference>
<dbReference type="FunFam" id="1.20.1070.10:FF:000291">
    <property type="entry name" value="Predicted protein"/>
    <property type="match status" value="1"/>
</dbReference>
<evidence type="ECO:0000259" key="10">
    <source>
        <dbReference type="PROSITE" id="PS50262"/>
    </source>
</evidence>
<feature type="transmembrane region" description="Helical" evidence="9">
    <location>
        <begin position="106"/>
        <end position="127"/>
    </location>
</feature>
<sequence length="322" mass="36313">MNGTQSSNCFDPTAIKVGYTVTYFLLLVVSLAGNILVGIIVFKTKRMRKPINFFIVNMAISDLLFPIFLFTPKLMVLLNNGPWIISGVVGQMSCKLRHFLTDVSSFVSIQSLILIAVDRFGAVMFPLRSPLIGSKLCRLFILGTWIVAMAIQSPFLFAQKLVDNKERVRCVLRWEETFGNSSSFEIYALAVIILMFCLPLVLITLLYLSILLKLKTQAIPGEGSDNAREQREKRERNVLKMSIAILTVFTICWLPHNIYWFIDLFPPEKIVLTSCSFRHFGSIAFLLGSANCAINPCVCFIFSENYRRGLKNLFCCATTSQA</sequence>
<feature type="transmembrane region" description="Helical" evidence="9">
    <location>
        <begin position="238"/>
        <end position="262"/>
    </location>
</feature>
<comment type="subcellular location">
    <subcellularLocation>
        <location evidence="1">Membrane</location>
        <topology evidence="1">Multi-pass membrane protein</topology>
    </subcellularLocation>
</comment>
<evidence type="ECO:0000256" key="7">
    <source>
        <dbReference type="ARBA" id="ARBA00023224"/>
    </source>
</evidence>
<evidence type="ECO:0000313" key="12">
    <source>
        <dbReference type="Proteomes" id="UP001159428"/>
    </source>
</evidence>
<evidence type="ECO:0000256" key="8">
    <source>
        <dbReference type="RuleBase" id="RU000688"/>
    </source>
</evidence>
<comment type="similarity">
    <text evidence="8">Belongs to the G-protein coupled receptor 1 family.</text>
</comment>
<keyword evidence="5 9" id="KW-0472">Membrane</keyword>
<evidence type="ECO:0000256" key="6">
    <source>
        <dbReference type="ARBA" id="ARBA00023170"/>
    </source>
</evidence>
<dbReference type="Pfam" id="PF00001">
    <property type="entry name" value="7tm_1"/>
    <property type="match status" value="1"/>
</dbReference>
<keyword evidence="6 8" id="KW-0675">Receptor</keyword>
<dbReference type="Proteomes" id="UP001159428">
    <property type="component" value="Unassembled WGS sequence"/>
</dbReference>
<dbReference type="InterPro" id="IPR000276">
    <property type="entry name" value="GPCR_Rhodpsn"/>
</dbReference>
<dbReference type="PRINTS" id="PR00237">
    <property type="entry name" value="GPCRRHODOPSN"/>
</dbReference>
<evidence type="ECO:0000256" key="2">
    <source>
        <dbReference type="ARBA" id="ARBA00022692"/>
    </source>
</evidence>
<dbReference type="SUPFAM" id="SSF81321">
    <property type="entry name" value="Family A G protein-coupled receptor-like"/>
    <property type="match status" value="1"/>
</dbReference>
<dbReference type="GO" id="GO:0004930">
    <property type="term" value="F:G protein-coupled receptor activity"/>
    <property type="evidence" value="ECO:0007669"/>
    <property type="project" value="UniProtKB-KW"/>
</dbReference>
<evidence type="ECO:0000256" key="4">
    <source>
        <dbReference type="ARBA" id="ARBA00023040"/>
    </source>
</evidence>
<dbReference type="PROSITE" id="PS00237">
    <property type="entry name" value="G_PROTEIN_RECEP_F1_1"/>
    <property type="match status" value="1"/>
</dbReference>
<feature type="domain" description="G-protein coupled receptors family 1 profile" evidence="10">
    <location>
        <begin position="33"/>
        <end position="299"/>
    </location>
</feature>
<dbReference type="CDD" id="cd00637">
    <property type="entry name" value="7tm_classA_rhodopsin-like"/>
    <property type="match status" value="1"/>
</dbReference>
<proteinExistence type="inferred from homology"/>
<dbReference type="Gene3D" id="1.20.1070.10">
    <property type="entry name" value="Rhodopsin 7-helix transmembrane proteins"/>
    <property type="match status" value="1"/>
</dbReference>
<dbReference type="GO" id="GO:0005886">
    <property type="term" value="C:plasma membrane"/>
    <property type="evidence" value="ECO:0007669"/>
    <property type="project" value="TreeGrafter"/>
</dbReference>
<protein>
    <recommendedName>
        <fullName evidence="10">G-protein coupled receptors family 1 profile domain-containing protein</fullName>
    </recommendedName>
</protein>
<evidence type="ECO:0000256" key="1">
    <source>
        <dbReference type="ARBA" id="ARBA00004141"/>
    </source>
</evidence>
<comment type="caution">
    <text evidence="11">The sequence shown here is derived from an EMBL/GenBank/DDBJ whole genome shotgun (WGS) entry which is preliminary data.</text>
</comment>